<keyword evidence="1" id="KW-0472">Membrane</keyword>
<gene>
    <name evidence="2" type="ORF">DY000_02024752</name>
</gene>
<keyword evidence="1" id="KW-1133">Transmembrane helix</keyword>
<comment type="caution">
    <text evidence="2">The sequence shown here is derived from an EMBL/GenBank/DDBJ whole genome shotgun (WGS) entry which is preliminary data.</text>
</comment>
<proteinExistence type="predicted"/>
<organism evidence="2 3">
    <name type="scientific">Brassica cretica</name>
    <name type="common">Mustard</name>
    <dbReference type="NCBI Taxonomy" id="69181"/>
    <lineage>
        <taxon>Eukaryota</taxon>
        <taxon>Viridiplantae</taxon>
        <taxon>Streptophyta</taxon>
        <taxon>Embryophyta</taxon>
        <taxon>Tracheophyta</taxon>
        <taxon>Spermatophyta</taxon>
        <taxon>Magnoliopsida</taxon>
        <taxon>eudicotyledons</taxon>
        <taxon>Gunneridae</taxon>
        <taxon>Pentapetalae</taxon>
        <taxon>rosids</taxon>
        <taxon>malvids</taxon>
        <taxon>Brassicales</taxon>
        <taxon>Brassicaceae</taxon>
        <taxon>Brassiceae</taxon>
        <taxon>Brassica</taxon>
    </lineage>
</organism>
<keyword evidence="3" id="KW-1185">Reference proteome</keyword>
<dbReference type="Proteomes" id="UP000266723">
    <property type="component" value="Unassembled WGS sequence"/>
</dbReference>
<feature type="transmembrane region" description="Helical" evidence="1">
    <location>
        <begin position="25"/>
        <end position="47"/>
    </location>
</feature>
<evidence type="ECO:0000313" key="3">
    <source>
        <dbReference type="Proteomes" id="UP000266723"/>
    </source>
</evidence>
<evidence type="ECO:0000313" key="2">
    <source>
        <dbReference type="EMBL" id="KAF3591581.1"/>
    </source>
</evidence>
<reference evidence="2 3" key="1">
    <citation type="journal article" date="2020" name="BMC Genomics">
        <title>Intraspecific diversification of the crop wild relative Brassica cretica Lam. using demographic model selection.</title>
        <authorList>
            <person name="Kioukis A."/>
            <person name="Michalopoulou V.A."/>
            <person name="Briers L."/>
            <person name="Pirintsos S."/>
            <person name="Studholme D.J."/>
            <person name="Pavlidis P."/>
            <person name="Sarris P.F."/>
        </authorList>
    </citation>
    <scope>NUCLEOTIDE SEQUENCE [LARGE SCALE GENOMIC DNA]</scope>
    <source>
        <strain evidence="3">cv. PFS-1207/04</strain>
    </source>
</reference>
<accession>A0ABQ7E4T7</accession>
<sequence length="89" mass="9598">MLGTTSRWIGSRRALRFADFVSSPFLSLFSHLVAPFIAACVSGGSFFRHIWWQAFILPPSGCFSSSPASLCVAGGCDSDALGMCFLVSW</sequence>
<name>A0ABQ7E4T7_BRACR</name>
<evidence type="ECO:0000256" key="1">
    <source>
        <dbReference type="SAM" id="Phobius"/>
    </source>
</evidence>
<protein>
    <submittedName>
        <fullName evidence="2">Uncharacterized protein</fullName>
    </submittedName>
</protein>
<dbReference type="EMBL" id="QGKV02000299">
    <property type="protein sequence ID" value="KAF3591581.1"/>
    <property type="molecule type" value="Genomic_DNA"/>
</dbReference>
<keyword evidence="1" id="KW-0812">Transmembrane</keyword>